<dbReference type="PROSITE" id="PS51257">
    <property type="entry name" value="PROKAR_LIPOPROTEIN"/>
    <property type="match status" value="1"/>
</dbReference>
<evidence type="ECO:0000313" key="2">
    <source>
        <dbReference type="EMBL" id="ACF42895.1"/>
    </source>
</evidence>
<dbReference type="OrthoDB" id="596883at2"/>
<dbReference type="InterPro" id="IPR027304">
    <property type="entry name" value="Trigger_fact/SurA_dom_sf"/>
</dbReference>
<name>B4SDF6_PELPB</name>
<dbReference type="HOGENOM" id="CLU_1946744_0_0_10"/>
<dbReference type="KEGG" id="pph:Ppha_0584"/>
<dbReference type="EMBL" id="CP001110">
    <property type="protein sequence ID" value="ACF42895.1"/>
    <property type="molecule type" value="Genomic_DNA"/>
</dbReference>
<feature type="signal peptide" evidence="1">
    <location>
        <begin position="1"/>
        <end position="21"/>
    </location>
</feature>
<proteinExistence type="predicted"/>
<evidence type="ECO:0000313" key="3">
    <source>
        <dbReference type="Proteomes" id="UP000002724"/>
    </source>
</evidence>
<sequence length="129" mass="13840" precursor="true">MKSFFVFFLFAFVIAGCSPHAGDGSDGRVAAVVNGVEITQREVDFLYQRASAPGASESVKRDQRRSILAGLVRAELLAQQAAKMKLDQSPEFPIALYNARRGVLAGLAEAKIVSTAKPLSQETIQTVVA</sequence>
<dbReference type="Proteomes" id="UP000002724">
    <property type="component" value="Chromosome"/>
</dbReference>
<evidence type="ECO:0000256" key="1">
    <source>
        <dbReference type="SAM" id="SignalP"/>
    </source>
</evidence>
<protein>
    <recommendedName>
        <fullName evidence="4">PpiC-type peptidyl-prolyl cis-trans isomerase</fullName>
    </recommendedName>
</protein>
<dbReference type="STRING" id="324925.Ppha_0584"/>
<dbReference type="AlphaFoldDB" id="B4SDF6"/>
<keyword evidence="1" id="KW-0732">Signal</keyword>
<reference evidence="2 3" key="1">
    <citation type="submission" date="2008-06" db="EMBL/GenBank/DDBJ databases">
        <title>Complete sequence of Pelodictyon phaeoclathratiforme BU-1.</title>
        <authorList>
            <consortium name="US DOE Joint Genome Institute"/>
            <person name="Lucas S."/>
            <person name="Copeland A."/>
            <person name="Lapidus A."/>
            <person name="Glavina del Rio T."/>
            <person name="Dalin E."/>
            <person name="Tice H."/>
            <person name="Bruce D."/>
            <person name="Goodwin L."/>
            <person name="Pitluck S."/>
            <person name="Schmutz J."/>
            <person name="Larimer F."/>
            <person name="Land M."/>
            <person name="Hauser L."/>
            <person name="Kyrpides N."/>
            <person name="Mikhailova N."/>
            <person name="Liu Z."/>
            <person name="Li T."/>
            <person name="Zhao F."/>
            <person name="Overmann J."/>
            <person name="Bryant D.A."/>
            <person name="Richardson P."/>
        </authorList>
    </citation>
    <scope>NUCLEOTIDE SEQUENCE [LARGE SCALE GENOMIC DNA]</scope>
    <source>
        <strain evidence="3">DSM 5477 / BU-1</strain>
    </source>
</reference>
<dbReference type="SUPFAM" id="SSF109998">
    <property type="entry name" value="Triger factor/SurA peptide-binding domain-like"/>
    <property type="match status" value="1"/>
</dbReference>
<evidence type="ECO:0008006" key="4">
    <source>
        <dbReference type="Google" id="ProtNLM"/>
    </source>
</evidence>
<organism evidence="2 3">
    <name type="scientific">Pelodictyon phaeoclathratiforme (strain DSM 5477 / BU-1)</name>
    <dbReference type="NCBI Taxonomy" id="324925"/>
    <lineage>
        <taxon>Bacteria</taxon>
        <taxon>Pseudomonadati</taxon>
        <taxon>Chlorobiota</taxon>
        <taxon>Chlorobiia</taxon>
        <taxon>Chlorobiales</taxon>
        <taxon>Chlorobiaceae</taxon>
        <taxon>Chlorobium/Pelodictyon group</taxon>
        <taxon>Pelodictyon</taxon>
    </lineage>
</organism>
<gene>
    <name evidence="2" type="ordered locus">Ppha_0584</name>
</gene>
<dbReference type="Pfam" id="PF13623">
    <property type="entry name" value="SurA_N_2"/>
    <property type="match status" value="1"/>
</dbReference>
<dbReference type="Gene3D" id="1.10.8.1040">
    <property type="match status" value="1"/>
</dbReference>
<keyword evidence="3" id="KW-1185">Reference proteome</keyword>
<dbReference type="RefSeq" id="WP_012507390.1">
    <property type="nucleotide sequence ID" value="NC_011060.1"/>
</dbReference>
<feature type="chain" id="PRO_5002822807" description="PpiC-type peptidyl-prolyl cis-trans isomerase" evidence="1">
    <location>
        <begin position="22"/>
        <end position="129"/>
    </location>
</feature>
<accession>B4SDF6</accession>